<name>A0A4Y7SHU6_COPMI</name>
<organism evidence="2 3">
    <name type="scientific">Coprinellus micaceus</name>
    <name type="common">Glistening ink-cap mushroom</name>
    <name type="synonym">Coprinus micaceus</name>
    <dbReference type="NCBI Taxonomy" id="71717"/>
    <lineage>
        <taxon>Eukaryota</taxon>
        <taxon>Fungi</taxon>
        <taxon>Dikarya</taxon>
        <taxon>Basidiomycota</taxon>
        <taxon>Agaricomycotina</taxon>
        <taxon>Agaricomycetes</taxon>
        <taxon>Agaricomycetidae</taxon>
        <taxon>Agaricales</taxon>
        <taxon>Agaricineae</taxon>
        <taxon>Psathyrellaceae</taxon>
        <taxon>Coprinellus</taxon>
    </lineage>
</organism>
<dbReference type="AlphaFoldDB" id="A0A4Y7SHU6"/>
<protein>
    <submittedName>
        <fullName evidence="2">Uncharacterized protein</fullName>
    </submittedName>
</protein>
<feature type="non-terminal residue" evidence="2">
    <location>
        <position position="1"/>
    </location>
</feature>
<evidence type="ECO:0000256" key="1">
    <source>
        <dbReference type="SAM" id="MobiDB-lite"/>
    </source>
</evidence>
<feature type="compositionally biased region" description="Basic residues" evidence="1">
    <location>
        <begin position="36"/>
        <end position="46"/>
    </location>
</feature>
<comment type="caution">
    <text evidence="2">The sequence shown here is derived from an EMBL/GenBank/DDBJ whole genome shotgun (WGS) entry which is preliminary data.</text>
</comment>
<feature type="region of interest" description="Disordered" evidence="1">
    <location>
        <begin position="36"/>
        <end position="55"/>
    </location>
</feature>
<reference evidence="2 3" key="1">
    <citation type="journal article" date="2019" name="Nat. Ecol. Evol.">
        <title>Megaphylogeny resolves global patterns of mushroom evolution.</title>
        <authorList>
            <person name="Varga T."/>
            <person name="Krizsan K."/>
            <person name="Foldi C."/>
            <person name="Dima B."/>
            <person name="Sanchez-Garcia M."/>
            <person name="Sanchez-Ramirez S."/>
            <person name="Szollosi G.J."/>
            <person name="Szarkandi J.G."/>
            <person name="Papp V."/>
            <person name="Albert L."/>
            <person name="Andreopoulos W."/>
            <person name="Angelini C."/>
            <person name="Antonin V."/>
            <person name="Barry K.W."/>
            <person name="Bougher N.L."/>
            <person name="Buchanan P."/>
            <person name="Buyck B."/>
            <person name="Bense V."/>
            <person name="Catcheside P."/>
            <person name="Chovatia M."/>
            <person name="Cooper J."/>
            <person name="Damon W."/>
            <person name="Desjardin D."/>
            <person name="Finy P."/>
            <person name="Geml J."/>
            <person name="Haridas S."/>
            <person name="Hughes K."/>
            <person name="Justo A."/>
            <person name="Karasinski D."/>
            <person name="Kautmanova I."/>
            <person name="Kiss B."/>
            <person name="Kocsube S."/>
            <person name="Kotiranta H."/>
            <person name="LaButti K.M."/>
            <person name="Lechner B.E."/>
            <person name="Liimatainen K."/>
            <person name="Lipzen A."/>
            <person name="Lukacs Z."/>
            <person name="Mihaltcheva S."/>
            <person name="Morgado L.N."/>
            <person name="Niskanen T."/>
            <person name="Noordeloos M.E."/>
            <person name="Ohm R.A."/>
            <person name="Ortiz-Santana B."/>
            <person name="Ovrebo C."/>
            <person name="Racz N."/>
            <person name="Riley R."/>
            <person name="Savchenko A."/>
            <person name="Shiryaev A."/>
            <person name="Soop K."/>
            <person name="Spirin V."/>
            <person name="Szebenyi C."/>
            <person name="Tomsovsky M."/>
            <person name="Tulloss R.E."/>
            <person name="Uehling J."/>
            <person name="Grigoriev I.V."/>
            <person name="Vagvolgyi C."/>
            <person name="Papp T."/>
            <person name="Martin F.M."/>
            <person name="Miettinen O."/>
            <person name="Hibbett D.S."/>
            <person name="Nagy L.G."/>
        </authorList>
    </citation>
    <scope>NUCLEOTIDE SEQUENCE [LARGE SCALE GENOMIC DNA]</scope>
    <source>
        <strain evidence="2 3">FP101781</strain>
    </source>
</reference>
<gene>
    <name evidence="2" type="ORF">FA13DRAFT_1819586</name>
</gene>
<dbReference type="Proteomes" id="UP000298030">
    <property type="component" value="Unassembled WGS sequence"/>
</dbReference>
<feature type="region of interest" description="Disordered" evidence="1">
    <location>
        <begin position="102"/>
        <end position="132"/>
    </location>
</feature>
<feature type="compositionally biased region" description="Low complexity" evidence="1">
    <location>
        <begin position="103"/>
        <end position="132"/>
    </location>
</feature>
<dbReference type="EMBL" id="QPFP01000112">
    <property type="protein sequence ID" value="TEB21405.1"/>
    <property type="molecule type" value="Genomic_DNA"/>
</dbReference>
<keyword evidence="3" id="KW-1185">Reference proteome</keyword>
<evidence type="ECO:0000313" key="2">
    <source>
        <dbReference type="EMBL" id="TEB21405.1"/>
    </source>
</evidence>
<evidence type="ECO:0000313" key="3">
    <source>
        <dbReference type="Proteomes" id="UP000298030"/>
    </source>
</evidence>
<accession>A0A4Y7SHU6</accession>
<feature type="region of interest" description="Disordered" evidence="1">
    <location>
        <begin position="63"/>
        <end position="83"/>
    </location>
</feature>
<proteinExistence type="predicted"/>
<sequence length="132" mass="14964">TRQRLREKKIRFRFRSPESGTTDLDLCSVFVEDRTRHTHPATSRHKAASDRPWAIEGRRPRLSAAGHQIAHRSPTYEGTLDRTQGGERAINVHIHTYIPKLESLLSPLRPRPTTTTTTTTTTTRASTSPPSR</sequence>